<evidence type="ECO:0000313" key="3">
    <source>
        <dbReference type="EMBL" id="ADB53519.1"/>
    </source>
</evidence>
<dbReference type="CDD" id="cd00448">
    <property type="entry name" value="YjgF_YER057c_UK114_family"/>
    <property type="match status" value="1"/>
</dbReference>
<dbReference type="KEGG" id="cwo:Cwoe_5110"/>
<comment type="similarity">
    <text evidence="1">Belongs to the RutC family.</text>
</comment>
<dbReference type="AlphaFoldDB" id="D3FDC7"/>
<dbReference type="PANTHER" id="PTHR11803">
    <property type="entry name" value="2-IMINOBUTANOATE/2-IMINOPROPANOATE DEAMINASE RIDA"/>
    <property type="match status" value="1"/>
</dbReference>
<reference evidence="3 4" key="1">
    <citation type="journal article" date="2010" name="Stand. Genomic Sci.">
        <title>Complete genome sequence of Conexibacter woesei type strain (ID131577).</title>
        <authorList>
            <person name="Pukall R."/>
            <person name="Lapidus A."/>
            <person name="Glavina Del Rio T."/>
            <person name="Copeland A."/>
            <person name="Tice H."/>
            <person name="Cheng J.-F."/>
            <person name="Lucas S."/>
            <person name="Chen F."/>
            <person name="Nolan M."/>
            <person name="Bruce D."/>
            <person name="Goodwin L."/>
            <person name="Pitluck S."/>
            <person name="Mavromatis K."/>
            <person name="Ivanova N."/>
            <person name="Ovchinnikova G."/>
            <person name="Pati A."/>
            <person name="Chen A."/>
            <person name="Palaniappan K."/>
            <person name="Land M."/>
            <person name="Hauser L."/>
            <person name="Chang Y.-J."/>
            <person name="Jeffries C.D."/>
            <person name="Chain P."/>
            <person name="Meincke L."/>
            <person name="Sims D."/>
            <person name="Brettin T."/>
            <person name="Detter J.C."/>
            <person name="Rohde M."/>
            <person name="Goeker M."/>
            <person name="Bristow J."/>
            <person name="Eisen J.A."/>
            <person name="Markowitz V."/>
            <person name="Kyrpides N.C."/>
            <person name="Klenk H.-P."/>
            <person name="Hugenholtz P."/>
        </authorList>
    </citation>
    <scope>NUCLEOTIDE SEQUENCE [LARGE SCALE GENOMIC DNA]</scope>
    <source>
        <strain evidence="4">DSM 14684 / CIP 108061 / JCM 11494 / NBRC 100937 / ID131577</strain>
    </source>
</reference>
<organism evidence="3 4">
    <name type="scientific">Conexibacter woesei (strain DSM 14684 / CCUG 47730 / CIP 108061 / JCM 11494 / NBRC 100937 / ID131577)</name>
    <dbReference type="NCBI Taxonomy" id="469383"/>
    <lineage>
        <taxon>Bacteria</taxon>
        <taxon>Bacillati</taxon>
        <taxon>Actinomycetota</taxon>
        <taxon>Thermoleophilia</taxon>
        <taxon>Solirubrobacterales</taxon>
        <taxon>Conexibacteraceae</taxon>
        <taxon>Conexibacter</taxon>
    </lineage>
</organism>
<gene>
    <name evidence="3" type="ordered locus">Cwoe_5110</name>
</gene>
<keyword evidence="4" id="KW-1185">Reference proteome</keyword>
<dbReference type="SUPFAM" id="SSF55298">
    <property type="entry name" value="YjgF-like"/>
    <property type="match status" value="1"/>
</dbReference>
<dbReference type="Proteomes" id="UP000008229">
    <property type="component" value="Chromosome"/>
</dbReference>
<dbReference type="Pfam" id="PF01042">
    <property type="entry name" value="Ribonuc_L-PSP"/>
    <property type="match status" value="1"/>
</dbReference>
<dbReference type="HOGENOM" id="CLU_100715_7_3_11"/>
<sequence>MSAAEPLRTQVHAPPSAPGPAGPYSSGIVSGGFLFLAGQAAVAPDGTIVRGTIEEQTRMTLANLEAVANAGGGTLRDAVKVTVYLADIGDWAAFNTVYEQWFGEVKPVRTVVACSLNGFDVEVDAIVAVAR</sequence>
<feature type="region of interest" description="Disordered" evidence="2">
    <location>
        <begin position="1"/>
        <end position="22"/>
    </location>
</feature>
<name>D3FDC7_CONWI</name>
<dbReference type="GO" id="GO:0019239">
    <property type="term" value="F:deaminase activity"/>
    <property type="evidence" value="ECO:0007669"/>
    <property type="project" value="TreeGrafter"/>
</dbReference>
<dbReference type="RefSeq" id="WP_012936570.1">
    <property type="nucleotide sequence ID" value="NC_013739.1"/>
</dbReference>
<dbReference type="PANTHER" id="PTHR11803:SF58">
    <property type="entry name" value="PROTEIN HMF1-RELATED"/>
    <property type="match status" value="1"/>
</dbReference>
<dbReference type="GO" id="GO:0005829">
    <property type="term" value="C:cytosol"/>
    <property type="evidence" value="ECO:0007669"/>
    <property type="project" value="TreeGrafter"/>
</dbReference>
<dbReference type="STRING" id="469383.Cwoe_5110"/>
<dbReference type="Gene3D" id="3.30.1330.40">
    <property type="entry name" value="RutC-like"/>
    <property type="match status" value="1"/>
</dbReference>
<dbReference type="EMBL" id="CP001854">
    <property type="protein sequence ID" value="ADB53519.1"/>
    <property type="molecule type" value="Genomic_DNA"/>
</dbReference>
<accession>D3FDC7</accession>
<dbReference type="OrthoDB" id="9815126at2"/>
<dbReference type="eggNOG" id="COG0251">
    <property type="taxonomic scope" value="Bacteria"/>
</dbReference>
<dbReference type="InterPro" id="IPR035959">
    <property type="entry name" value="RutC-like_sf"/>
</dbReference>
<dbReference type="InterPro" id="IPR006175">
    <property type="entry name" value="YjgF/YER057c/UK114"/>
</dbReference>
<evidence type="ECO:0000256" key="2">
    <source>
        <dbReference type="SAM" id="MobiDB-lite"/>
    </source>
</evidence>
<protein>
    <submittedName>
        <fullName evidence="3">Endoribonuclease L-PSP</fullName>
    </submittedName>
</protein>
<proteinExistence type="inferred from homology"/>
<evidence type="ECO:0000313" key="4">
    <source>
        <dbReference type="Proteomes" id="UP000008229"/>
    </source>
</evidence>
<reference evidence="4" key="2">
    <citation type="submission" date="2010-01" db="EMBL/GenBank/DDBJ databases">
        <title>The complete genome of Conexibacter woesei DSM 14684.</title>
        <authorList>
            <consortium name="US DOE Joint Genome Institute (JGI-PGF)"/>
            <person name="Lucas S."/>
            <person name="Copeland A."/>
            <person name="Lapidus A."/>
            <person name="Glavina del Rio T."/>
            <person name="Dalin E."/>
            <person name="Tice H."/>
            <person name="Bruce D."/>
            <person name="Goodwin L."/>
            <person name="Pitluck S."/>
            <person name="Kyrpides N."/>
            <person name="Mavromatis K."/>
            <person name="Ivanova N."/>
            <person name="Mikhailova N."/>
            <person name="Chertkov O."/>
            <person name="Brettin T."/>
            <person name="Detter J.C."/>
            <person name="Han C."/>
            <person name="Larimer F."/>
            <person name="Land M."/>
            <person name="Hauser L."/>
            <person name="Markowitz V."/>
            <person name="Cheng J.-F."/>
            <person name="Hugenholtz P."/>
            <person name="Woyke T."/>
            <person name="Wu D."/>
            <person name="Pukall R."/>
            <person name="Steenblock K."/>
            <person name="Schneider S."/>
            <person name="Klenk H.-P."/>
            <person name="Eisen J.A."/>
        </authorList>
    </citation>
    <scope>NUCLEOTIDE SEQUENCE [LARGE SCALE GENOMIC DNA]</scope>
    <source>
        <strain evidence="4">DSM 14684 / CIP 108061 / JCM 11494 / NBRC 100937 / ID131577</strain>
    </source>
</reference>
<evidence type="ECO:0000256" key="1">
    <source>
        <dbReference type="ARBA" id="ARBA00010552"/>
    </source>
</evidence>